<dbReference type="Proteomes" id="UP001500151">
    <property type="component" value="Unassembled WGS sequence"/>
</dbReference>
<gene>
    <name evidence="1" type="ORF">GCM10010307_57690</name>
</gene>
<organism evidence="1 2">
    <name type="scientific">Streptomyces vastus</name>
    <dbReference type="NCBI Taxonomy" id="285451"/>
    <lineage>
        <taxon>Bacteria</taxon>
        <taxon>Bacillati</taxon>
        <taxon>Actinomycetota</taxon>
        <taxon>Actinomycetes</taxon>
        <taxon>Kitasatosporales</taxon>
        <taxon>Streptomycetaceae</taxon>
        <taxon>Streptomyces</taxon>
    </lineage>
</organism>
<keyword evidence="2" id="KW-1185">Reference proteome</keyword>
<evidence type="ECO:0000313" key="2">
    <source>
        <dbReference type="Proteomes" id="UP001500151"/>
    </source>
</evidence>
<reference evidence="2" key="1">
    <citation type="journal article" date="2019" name="Int. J. Syst. Evol. Microbiol.">
        <title>The Global Catalogue of Microorganisms (GCM) 10K type strain sequencing project: providing services to taxonomists for standard genome sequencing and annotation.</title>
        <authorList>
            <consortium name="The Broad Institute Genomics Platform"/>
            <consortium name="The Broad Institute Genome Sequencing Center for Infectious Disease"/>
            <person name="Wu L."/>
            <person name="Ma J."/>
        </authorList>
    </citation>
    <scope>NUCLEOTIDE SEQUENCE [LARGE SCALE GENOMIC DNA]</scope>
    <source>
        <strain evidence="2">JCM 4524</strain>
    </source>
</reference>
<protein>
    <submittedName>
        <fullName evidence="1">Uncharacterized protein</fullName>
    </submittedName>
</protein>
<sequence length="72" mass="7663">MDHTQAPVLEALRRHHERGELAFTPPGHKQARGADPQARAILGDAVYHTDLLASGASTTGVREVMCCCVPSG</sequence>
<comment type="caution">
    <text evidence="1">The sequence shown here is derived from an EMBL/GenBank/DDBJ whole genome shotgun (WGS) entry which is preliminary data.</text>
</comment>
<proteinExistence type="predicted"/>
<dbReference type="EMBL" id="BAAASJ010000079">
    <property type="protein sequence ID" value="GAA2649207.1"/>
    <property type="molecule type" value="Genomic_DNA"/>
</dbReference>
<name>A0ABP6DNM1_9ACTN</name>
<evidence type="ECO:0000313" key="1">
    <source>
        <dbReference type="EMBL" id="GAA2649207.1"/>
    </source>
</evidence>
<accession>A0ABP6DNM1</accession>